<feature type="compositionally biased region" description="Low complexity" evidence="3">
    <location>
        <begin position="165"/>
        <end position="205"/>
    </location>
</feature>
<dbReference type="PANTHER" id="PTHR10380">
    <property type="entry name" value="CUTICLE PROTEIN"/>
    <property type="match status" value="1"/>
</dbReference>
<dbReference type="Proteomes" id="UP001549921">
    <property type="component" value="Unassembled WGS sequence"/>
</dbReference>
<dbReference type="InterPro" id="IPR000618">
    <property type="entry name" value="Insect_cuticle"/>
</dbReference>
<dbReference type="InterPro" id="IPR050468">
    <property type="entry name" value="Cuticle_Struct_Prot"/>
</dbReference>
<evidence type="ECO:0008006" key="7">
    <source>
        <dbReference type="Google" id="ProtNLM"/>
    </source>
</evidence>
<keyword evidence="2" id="KW-0193">Cuticle</keyword>
<feature type="compositionally biased region" description="Pro residues" evidence="3">
    <location>
        <begin position="155"/>
        <end position="164"/>
    </location>
</feature>
<evidence type="ECO:0000256" key="2">
    <source>
        <dbReference type="PROSITE-ProRule" id="PRU00497"/>
    </source>
</evidence>
<dbReference type="PROSITE" id="PS51155">
    <property type="entry name" value="CHIT_BIND_RR_2"/>
    <property type="match status" value="1"/>
</dbReference>
<dbReference type="GO" id="GO:0042302">
    <property type="term" value="F:structural constituent of cuticle"/>
    <property type="evidence" value="ECO:0007669"/>
    <property type="project" value="UniProtKB-UniRule"/>
</dbReference>
<dbReference type="PROSITE" id="PS51257">
    <property type="entry name" value="PROKAR_LIPOPROTEIN"/>
    <property type="match status" value="1"/>
</dbReference>
<evidence type="ECO:0000313" key="6">
    <source>
        <dbReference type="Proteomes" id="UP001549921"/>
    </source>
</evidence>
<accession>A0ABD0T0Z2</accession>
<proteinExistence type="predicted"/>
<feature type="chain" id="PRO_5044854533" description="Cuticular protein" evidence="4">
    <location>
        <begin position="19"/>
        <end position="315"/>
    </location>
</feature>
<dbReference type="Pfam" id="PF00379">
    <property type="entry name" value="Chitin_bind_4"/>
    <property type="match status" value="1"/>
</dbReference>
<evidence type="ECO:0000256" key="4">
    <source>
        <dbReference type="SAM" id="SignalP"/>
    </source>
</evidence>
<feature type="region of interest" description="Disordered" evidence="3">
    <location>
        <begin position="118"/>
        <end position="222"/>
    </location>
</feature>
<evidence type="ECO:0000313" key="5">
    <source>
        <dbReference type="EMBL" id="KAL0831630.1"/>
    </source>
</evidence>
<dbReference type="PANTHER" id="PTHR10380:SF234">
    <property type="entry name" value="CUTICULAR PROTEIN 97EA, ISOFORM A"/>
    <property type="match status" value="1"/>
</dbReference>
<organism evidence="5 6">
    <name type="scientific">Loxostege sticticalis</name>
    <name type="common">Beet webworm moth</name>
    <dbReference type="NCBI Taxonomy" id="481309"/>
    <lineage>
        <taxon>Eukaryota</taxon>
        <taxon>Metazoa</taxon>
        <taxon>Ecdysozoa</taxon>
        <taxon>Arthropoda</taxon>
        <taxon>Hexapoda</taxon>
        <taxon>Insecta</taxon>
        <taxon>Pterygota</taxon>
        <taxon>Neoptera</taxon>
        <taxon>Endopterygota</taxon>
        <taxon>Lepidoptera</taxon>
        <taxon>Glossata</taxon>
        <taxon>Ditrysia</taxon>
        <taxon>Pyraloidea</taxon>
        <taxon>Crambidae</taxon>
        <taxon>Pyraustinae</taxon>
        <taxon>Loxostege</taxon>
    </lineage>
</organism>
<keyword evidence="1 4" id="KW-0732">Signal</keyword>
<reference evidence="5 6" key="1">
    <citation type="submission" date="2024-06" db="EMBL/GenBank/DDBJ databases">
        <title>A chromosome-level genome assembly of beet webworm, Loxostege sticticalis.</title>
        <authorList>
            <person name="Zhang Y."/>
        </authorList>
    </citation>
    <scope>NUCLEOTIDE SEQUENCE [LARGE SCALE GENOMIC DNA]</scope>
    <source>
        <strain evidence="5">AQ028</strain>
        <tissue evidence="5">Male pupae</tissue>
    </source>
</reference>
<evidence type="ECO:0000256" key="3">
    <source>
        <dbReference type="SAM" id="MobiDB-lite"/>
    </source>
</evidence>
<evidence type="ECO:0000256" key="1">
    <source>
        <dbReference type="ARBA" id="ARBA00022729"/>
    </source>
</evidence>
<sequence length="315" mass="35177">MAALARLVVLSLVACACAQYQEERSPRYIASEPKTPVTPVAILKQINRHNEDGSYTYGYEAADGSFKIETKSPTGEVKGKYGYKDDTGKVRVIEYGANKYGFQPSGEGITVAPPTLVDESTKEEGLRPQKSQGNRNQYRAPAPQSIDYDYEEPAPRPAPRPQPAPAYRAPQPRPQPQQQQYRPAPQPQQQYRPAPQPQQQYRPAPQSAPVPPKPTFFAGAAPVPAPVQDNTNFFNPEPQQQFKQQDFRPTPQFAPKHTQIEYAQDFAPAPPQPRYNQQFNQPRSQPFSMLDQLLKEYALPQGGAAPLHDITFGSF</sequence>
<gene>
    <name evidence="5" type="ORF">ABMA28_002404</name>
</gene>
<comment type="caution">
    <text evidence="5">The sequence shown here is derived from an EMBL/GenBank/DDBJ whole genome shotgun (WGS) entry which is preliminary data.</text>
</comment>
<dbReference type="AlphaFoldDB" id="A0ABD0T0Z2"/>
<feature type="signal peptide" evidence="4">
    <location>
        <begin position="1"/>
        <end position="18"/>
    </location>
</feature>
<name>A0ABD0T0Z2_LOXSC</name>
<dbReference type="EMBL" id="JBEDNZ010000012">
    <property type="protein sequence ID" value="KAL0831630.1"/>
    <property type="molecule type" value="Genomic_DNA"/>
</dbReference>
<protein>
    <recommendedName>
        <fullName evidence="7">Cuticular protein</fullName>
    </recommendedName>
</protein>